<gene>
    <name evidence="3" type="ORF">JAO71_14800</name>
</gene>
<dbReference type="Proteomes" id="UP000605013">
    <property type="component" value="Unassembled WGS sequence"/>
</dbReference>
<keyword evidence="1 3" id="KW-0413">Isomerase</keyword>
<evidence type="ECO:0000256" key="1">
    <source>
        <dbReference type="PROSITE-ProRule" id="PRU00278"/>
    </source>
</evidence>
<keyword evidence="4" id="KW-1185">Reference proteome</keyword>
<comment type="caution">
    <text evidence="3">The sequence shown here is derived from an EMBL/GenBank/DDBJ whole genome shotgun (WGS) entry which is preliminary data.</text>
</comment>
<dbReference type="GO" id="GO:0016853">
    <property type="term" value="F:isomerase activity"/>
    <property type="evidence" value="ECO:0007669"/>
    <property type="project" value="UniProtKB-KW"/>
</dbReference>
<organism evidence="3 4">
    <name type="scientific">Olleya sediminilitoris</name>
    <dbReference type="NCBI Taxonomy" id="2795739"/>
    <lineage>
        <taxon>Bacteria</taxon>
        <taxon>Pseudomonadati</taxon>
        <taxon>Bacteroidota</taxon>
        <taxon>Flavobacteriia</taxon>
        <taxon>Flavobacteriales</taxon>
        <taxon>Flavobacteriaceae</taxon>
    </lineage>
</organism>
<proteinExistence type="predicted"/>
<dbReference type="Gene3D" id="3.10.50.40">
    <property type="match status" value="1"/>
</dbReference>
<dbReference type="InterPro" id="IPR046357">
    <property type="entry name" value="PPIase_dom_sf"/>
</dbReference>
<keyword evidence="1" id="KW-0697">Rotamase</keyword>
<dbReference type="EMBL" id="JAEMEF010000017">
    <property type="protein sequence ID" value="MBL7561072.1"/>
    <property type="molecule type" value="Genomic_DNA"/>
</dbReference>
<evidence type="ECO:0000259" key="2">
    <source>
        <dbReference type="PROSITE" id="PS50198"/>
    </source>
</evidence>
<evidence type="ECO:0000313" key="4">
    <source>
        <dbReference type="Proteomes" id="UP000605013"/>
    </source>
</evidence>
<dbReference type="SUPFAM" id="SSF54534">
    <property type="entry name" value="FKBP-like"/>
    <property type="match status" value="1"/>
</dbReference>
<dbReference type="Pfam" id="PF13616">
    <property type="entry name" value="Rotamase_3"/>
    <property type="match status" value="1"/>
</dbReference>
<evidence type="ECO:0000313" key="3">
    <source>
        <dbReference type="EMBL" id="MBL7561072.1"/>
    </source>
</evidence>
<dbReference type="InterPro" id="IPR000297">
    <property type="entry name" value="PPIase_PpiC"/>
</dbReference>
<reference evidence="3 4" key="1">
    <citation type="submission" date="2020-12" db="EMBL/GenBank/DDBJ databases">
        <title>Olleya sediminilitoris sp. nov., isolated from a tidal flat.</title>
        <authorList>
            <person name="Park S."/>
            <person name="Yoon J.-H."/>
        </authorList>
    </citation>
    <scope>NUCLEOTIDE SEQUENCE [LARGE SCALE GENOMIC DNA]</scope>
    <source>
        <strain evidence="3 4">YSTF-M6</strain>
    </source>
</reference>
<name>A0ABS1WPM1_9FLAO</name>
<accession>A0ABS1WPM1</accession>
<dbReference type="RefSeq" id="WP_116822592.1">
    <property type="nucleotide sequence ID" value="NZ_JAEMEF010000017.1"/>
</dbReference>
<sequence>MKNLLKLAICLLTITTVAQKSLKKELDTIATVEQAEKFLETKKSRKNKILVFNEAKHKTKLAAKLLNNSVGSTEVVKTEFNTTHYKIVDKTNDRHYRISYIFFDGNQVEASKIVKYKNNILQSYKDGISFDDLAKRYSMDKNANHGGDSGWLKEGSMPAEVEEQAFNLDNKLGTLYTVRIAEPNAFYVILKTERIKKIKEIKVLKVIAKD</sequence>
<protein>
    <submittedName>
        <fullName evidence="3">Peptidylprolyl isomerase</fullName>
    </submittedName>
</protein>
<feature type="domain" description="PpiC" evidence="2">
    <location>
        <begin position="93"/>
        <end position="193"/>
    </location>
</feature>
<dbReference type="PROSITE" id="PS50198">
    <property type="entry name" value="PPIC_PPIASE_2"/>
    <property type="match status" value="1"/>
</dbReference>